<name>A0A9W9JD78_9EURO</name>
<sequence length="80" mass="8896">MLRSLNSTTIILGKLNIRHNRIVAAALVGSAAALHERANFPIWLASTRELELDIHRTLTLGNDEHAFRRSKYLPGSTSFA</sequence>
<evidence type="ECO:0000313" key="2">
    <source>
        <dbReference type="Proteomes" id="UP001150879"/>
    </source>
</evidence>
<protein>
    <submittedName>
        <fullName evidence="1">Uncharacterized protein</fullName>
    </submittedName>
</protein>
<accession>A0A9W9JD78</accession>
<gene>
    <name evidence="1" type="ORF">N7472_006705</name>
</gene>
<comment type="caution">
    <text evidence="1">The sequence shown here is derived from an EMBL/GenBank/DDBJ whole genome shotgun (WGS) entry which is preliminary data.</text>
</comment>
<dbReference type="EMBL" id="JAPQKP010000004">
    <property type="protein sequence ID" value="KAJ5194239.1"/>
    <property type="molecule type" value="Genomic_DNA"/>
</dbReference>
<reference evidence="1" key="1">
    <citation type="submission" date="2022-11" db="EMBL/GenBank/DDBJ databases">
        <authorList>
            <person name="Petersen C."/>
        </authorList>
    </citation>
    <scope>NUCLEOTIDE SEQUENCE</scope>
    <source>
        <strain evidence="1">IBT 16849</strain>
    </source>
</reference>
<evidence type="ECO:0000313" key="1">
    <source>
        <dbReference type="EMBL" id="KAJ5194239.1"/>
    </source>
</evidence>
<organism evidence="1 2">
    <name type="scientific">Penicillium cf. griseofulvum</name>
    <dbReference type="NCBI Taxonomy" id="2972120"/>
    <lineage>
        <taxon>Eukaryota</taxon>
        <taxon>Fungi</taxon>
        <taxon>Dikarya</taxon>
        <taxon>Ascomycota</taxon>
        <taxon>Pezizomycotina</taxon>
        <taxon>Eurotiomycetes</taxon>
        <taxon>Eurotiomycetidae</taxon>
        <taxon>Eurotiales</taxon>
        <taxon>Aspergillaceae</taxon>
        <taxon>Penicillium</taxon>
    </lineage>
</organism>
<reference evidence="1" key="2">
    <citation type="journal article" date="2023" name="IMA Fungus">
        <title>Comparative genomic study of the Penicillium genus elucidates a diverse pangenome and 15 lateral gene transfer events.</title>
        <authorList>
            <person name="Petersen C."/>
            <person name="Sorensen T."/>
            <person name="Nielsen M.R."/>
            <person name="Sondergaard T.E."/>
            <person name="Sorensen J.L."/>
            <person name="Fitzpatrick D.A."/>
            <person name="Frisvad J.C."/>
            <person name="Nielsen K.L."/>
        </authorList>
    </citation>
    <scope>NUCLEOTIDE SEQUENCE</scope>
    <source>
        <strain evidence="1">IBT 16849</strain>
    </source>
</reference>
<dbReference type="Proteomes" id="UP001150879">
    <property type="component" value="Unassembled WGS sequence"/>
</dbReference>
<keyword evidence="2" id="KW-1185">Reference proteome</keyword>
<proteinExistence type="predicted"/>
<dbReference type="AlphaFoldDB" id="A0A9W9JD78"/>